<gene>
    <name evidence="2" type="ORF">METZ01_LOCUS160908</name>
</gene>
<protein>
    <recommendedName>
        <fullName evidence="1">BioF2-like acetyltransferase domain-containing protein</fullName>
    </recommendedName>
</protein>
<dbReference type="InterPro" id="IPR016181">
    <property type="entry name" value="Acyl_CoA_acyltransferase"/>
</dbReference>
<dbReference type="InterPro" id="IPR038740">
    <property type="entry name" value="BioF2-like_GNAT_dom"/>
</dbReference>
<feature type="domain" description="BioF2-like acetyltransferase" evidence="1">
    <location>
        <begin position="6"/>
        <end position="95"/>
    </location>
</feature>
<organism evidence="2">
    <name type="scientific">marine metagenome</name>
    <dbReference type="NCBI Taxonomy" id="408172"/>
    <lineage>
        <taxon>unclassified sequences</taxon>
        <taxon>metagenomes</taxon>
        <taxon>ecological metagenomes</taxon>
    </lineage>
</organism>
<sequence length="112" mass="13202">EYMTEEHLRFFYAMARRMSQIGLLRLYFLELDGKLVATSLCFDYASSRLLYNSGYDLEYGYYSVGLLLNALCLREAIEQEIGYFDFLRGSETYKHHLGGQPHDLYQMVVRRS</sequence>
<dbReference type="SUPFAM" id="SSF55729">
    <property type="entry name" value="Acyl-CoA N-acyltransferases (Nat)"/>
    <property type="match status" value="1"/>
</dbReference>
<evidence type="ECO:0000313" key="2">
    <source>
        <dbReference type="EMBL" id="SVB08054.1"/>
    </source>
</evidence>
<accession>A0A382B373</accession>
<name>A0A382B373_9ZZZZ</name>
<dbReference type="EMBL" id="UINC01027942">
    <property type="protein sequence ID" value="SVB08054.1"/>
    <property type="molecule type" value="Genomic_DNA"/>
</dbReference>
<dbReference type="Pfam" id="PF13480">
    <property type="entry name" value="Acetyltransf_6"/>
    <property type="match status" value="1"/>
</dbReference>
<evidence type="ECO:0000259" key="1">
    <source>
        <dbReference type="Pfam" id="PF13480"/>
    </source>
</evidence>
<proteinExistence type="predicted"/>
<reference evidence="2" key="1">
    <citation type="submission" date="2018-05" db="EMBL/GenBank/DDBJ databases">
        <authorList>
            <person name="Lanie J.A."/>
            <person name="Ng W.-L."/>
            <person name="Kazmierczak K.M."/>
            <person name="Andrzejewski T.M."/>
            <person name="Davidsen T.M."/>
            <person name="Wayne K.J."/>
            <person name="Tettelin H."/>
            <person name="Glass J.I."/>
            <person name="Rusch D."/>
            <person name="Podicherti R."/>
            <person name="Tsui H.-C.T."/>
            <person name="Winkler M.E."/>
        </authorList>
    </citation>
    <scope>NUCLEOTIDE SEQUENCE</scope>
</reference>
<dbReference type="AlphaFoldDB" id="A0A382B373"/>
<dbReference type="Gene3D" id="3.40.630.30">
    <property type="match status" value="1"/>
</dbReference>
<feature type="non-terminal residue" evidence="2">
    <location>
        <position position="1"/>
    </location>
</feature>